<evidence type="ECO:0000313" key="2">
    <source>
        <dbReference type="Proteomes" id="UP001165489"/>
    </source>
</evidence>
<sequence>MTQENFILLSPNSIKWLEEKFQALEEKISNQKSSPKSAKNDWIPLKDFMEEIGVKSHYSVSKLESVAEARGIEFKSEFRGKRRYIHRSEIEKYFQGVYE</sequence>
<accession>A0ABS9V0K0</accession>
<evidence type="ECO:0008006" key="3">
    <source>
        <dbReference type="Google" id="ProtNLM"/>
    </source>
</evidence>
<keyword evidence="2" id="KW-1185">Reference proteome</keyword>
<dbReference type="RefSeq" id="WP_241348306.1">
    <property type="nucleotide sequence ID" value="NZ_JAKZGP010000026.1"/>
</dbReference>
<gene>
    <name evidence="1" type="ORF">MM239_11070</name>
</gene>
<name>A0ABS9V0K0_9BACT</name>
<proteinExistence type="predicted"/>
<reference evidence="1" key="1">
    <citation type="submission" date="2022-03" db="EMBL/GenBank/DDBJ databases">
        <title>De novo assembled genomes of Belliella spp. (Cyclobacteriaceae) strains.</title>
        <authorList>
            <person name="Szabo A."/>
            <person name="Korponai K."/>
            <person name="Felfoldi T."/>
        </authorList>
    </citation>
    <scope>NUCLEOTIDE SEQUENCE</scope>
    <source>
        <strain evidence="1">DSM 111904</strain>
    </source>
</reference>
<evidence type="ECO:0000313" key="1">
    <source>
        <dbReference type="EMBL" id="MCH7409936.1"/>
    </source>
</evidence>
<comment type="caution">
    <text evidence="1">The sequence shown here is derived from an EMBL/GenBank/DDBJ whole genome shotgun (WGS) entry which is preliminary data.</text>
</comment>
<dbReference type="EMBL" id="JAKZGP010000026">
    <property type="protein sequence ID" value="MCH7409936.1"/>
    <property type="molecule type" value="Genomic_DNA"/>
</dbReference>
<protein>
    <recommendedName>
        <fullName evidence="3">Helix-turn-helix domain-containing protein</fullName>
    </recommendedName>
</protein>
<dbReference type="Proteomes" id="UP001165489">
    <property type="component" value="Unassembled WGS sequence"/>
</dbReference>
<organism evidence="1 2">
    <name type="scientific">Belliella filtrata</name>
    <dbReference type="NCBI Taxonomy" id="2923435"/>
    <lineage>
        <taxon>Bacteria</taxon>
        <taxon>Pseudomonadati</taxon>
        <taxon>Bacteroidota</taxon>
        <taxon>Cytophagia</taxon>
        <taxon>Cytophagales</taxon>
        <taxon>Cyclobacteriaceae</taxon>
        <taxon>Belliella</taxon>
    </lineage>
</organism>